<dbReference type="AlphaFoldDB" id="A0A0G3GWE1"/>
<sequence>MPPGQVRGTLTIGVILSIFRNELAIGILSAHVVPHDQDVVTVPLVDGPGGSSIWLGTSSTQAPPPEPSWMQSCTIMWMLLLHPRMRQQCE</sequence>
<organism evidence="1 2">
    <name type="scientific">Corynebacterium mustelae</name>
    <dbReference type="NCBI Taxonomy" id="571915"/>
    <lineage>
        <taxon>Bacteria</taxon>
        <taxon>Bacillati</taxon>
        <taxon>Actinomycetota</taxon>
        <taxon>Actinomycetes</taxon>
        <taxon>Mycobacteriales</taxon>
        <taxon>Corynebacteriaceae</taxon>
        <taxon>Corynebacterium</taxon>
    </lineage>
</organism>
<protein>
    <submittedName>
        <fullName evidence="1">Uncharacterized protein</fullName>
    </submittedName>
</protein>
<proteinExistence type="predicted"/>
<accession>A0A0G3GWE1</accession>
<dbReference type="Proteomes" id="UP000035199">
    <property type="component" value="Chromosome"/>
</dbReference>
<keyword evidence="2" id="KW-1185">Reference proteome</keyword>
<evidence type="ECO:0000313" key="2">
    <source>
        <dbReference type="Proteomes" id="UP000035199"/>
    </source>
</evidence>
<gene>
    <name evidence="1" type="ORF">CMUST_05740</name>
</gene>
<dbReference type="EMBL" id="CP011542">
    <property type="protein sequence ID" value="AKK05484.1"/>
    <property type="molecule type" value="Genomic_DNA"/>
</dbReference>
<dbReference type="STRING" id="571915.CMUST_05740"/>
<reference evidence="2" key="2">
    <citation type="submission" date="2015-05" db="EMBL/GenBank/DDBJ databases">
        <title>Complete genome sequence of Corynebacterium mustelae DSM 45274, isolated from various tissues of a male ferret with lethal sepsis.</title>
        <authorList>
            <person name="Ruckert C."/>
            <person name="Albersmeier A."/>
            <person name="Winkler A."/>
            <person name="Tauch A."/>
        </authorList>
    </citation>
    <scope>NUCLEOTIDE SEQUENCE [LARGE SCALE GENOMIC DNA]</scope>
    <source>
        <strain evidence="2">DSM 45274</strain>
    </source>
</reference>
<dbReference type="PATRIC" id="fig|571915.4.peg.1219"/>
<name>A0A0G3GWE1_9CORY</name>
<reference evidence="1 2" key="1">
    <citation type="journal article" date="2015" name="Genome Announc.">
        <title>Complete Genome Sequence of the Type Strain Corynebacterium mustelae DSM 45274, Isolated from Various Tissues of a Male Ferret with Lethal Sepsis.</title>
        <authorList>
            <person name="Ruckert C."/>
            <person name="Eimer J."/>
            <person name="Winkler A."/>
            <person name="Tauch A."/>
        </authorList>
    </citation>
    <scope>NUCLEOTIDE SEQUENCE [LARGE SCALE GENOMIC DNA]</scope>
    <source>
        <strain evidence="1 2">DSM 45274</strain>
    </source>
</reference>
<dbReference type="KEGG" id="cmv:CMUST_05740"/>
<evidence type="ECO:0000313" key="1">
    <source>
        <dbReference type="EMBL" id="AKK05484.1"/>
    </source>
</evidence>